<feature type="region of interest" description="Disordered" evidence="1">
    <location>
        <begin position="28"/>
        <end position="94"/>
    </location>
</feature>
<feature type="compositionally biased region" description="Polar residues" evidence="1">
    <location>
        <begin position="45"/>
        <end position="55"/>
    </location>
</feature>
<dbReference type="EMBL" id="LUGG01000001">
    <property type="protein sequence ID" value="OBZ78948.1"/>
    <property type="molecule type" value="Genomic_DNA"/>
</dbReference>
<sequence>MTAMHDQHSIELQKAQYSRELAAYTHQQWNVARQSMERDDDKSQENPSGGSNSGSRLAPRDPGKSSRMRAQGQTNRPCMQIRSTDGMTSTPPQVSARAITPAKHIGLKVALSRRDSYHGAF</sequence>
<dbReference type="AlphaFoldDB" id="A0A1C7MQ22"/>
<evidence type="ECO:0000313" key="3">
    <source>
        <dbReference type="Proteomes" id="UP000092993"/>
    </source>
</evidence>
<comment type="caution">
    <text evidence="2">The sequence shown here is derived from an EMBL/GenBank/DDBJ whole genome shotgun (WGS) entry which is preliminary data.</text>
</comment>
<accession>A0A1C7MQ22</accession>
<evidence type="ECO:0000256" key="1">
    <source>
        <dbReference type="SAM" id="MobiDB-lite"/>
    </source>
</evidence>
<organism evidence="2 3">
    <name type="scientific">Grifola frondosa</name>
    <name type="common">Maitake</name>
    <name type="synonym">Polyporus frondosus</name>
    <dbReference type="NCBI Taxonomy" id="5627"/>
    <lineage>
        <taxon>Eukaryota</taxon>
        <taxon>Fungi</taxon>
        <taxon>Dikarya</taxon>
        <taxon>Basidiomycota</taxon>
        <taxon>Agaricomycotina</taxon>
        <taxon>Agaricomycetes</taxon>
        <taxon>Polyporales</taxon>
        <taxon>Grifolaceae</taxon>
        <taxon>Grifola</taxon>
    </lineage>
</organism>
<gene>
    <name evidence="2" type="ORF">A0H81_00518</name>
</gene>
<evidence type="ECO:0000313" key="2">
    <source>
        <dbReference type="EMBL" id="OBZ78948.1"/>
    </source>
</evidence>
<dbReference type="OrthoDB" id="3262732at2759"/>
<name>A0A1C7MQ22_GRIFR</name>
<feature type="compositionally biased region" description="Basic and acidic residues" evidence="1">
    <location>
        <begin position="35"/>
        <end position="44"/>
    </location>
</feature>
<reference evidence="2 3" key="1">
    <citation type="submission" date="2016-03" db="EMBL/GenBank/DDBJ databases">
        <title>Whole genome sequencing of Grifola frondosa 9006-11.</title>
        <authorList>
            <person name="Min B."/>
            <person name="Park H."/>
            <person name="Kim J.-G."/>
            <person name="Cho H."/>
            <person name="Oh Y.-L."/>
            <person name="Kong W.-S."/>
            <person name="Choi I.-G."/>
        </authorList>
    </citation>
    <scope>NUCLEOTIDE SEQUENCE [LARGE SCALE GENOMIC DNA]</scope>
    <source>
        <strain evidence="2 3">9006-11</strain>
    </source>
</reference>
<keyword evidence="3" id="KW-1185">Reference proteome</keyword>
<protein>
    <submittedName>
        <fullName evidence="2">Uncharacterized protein</fullName>
    </submittedName>
</protein>
<feature type="compositionally biased region" description="Polar residues" evidence="1">
    <location>
        <begin position="71"/>
        <end position="93"/>
    </location>
</feature>
<dbReference type="Proteomes" id="UP000092993">
    <property type="component" value="Unassembled WGS sequence"/>
</dbReference>
<proteinExistence type="predicted"/>